<evidence type="ECO:0000256" key="1">
    <source>
        <dbReference type="ARBA" id="ARBA00004167"/>
    </source>
</evidence>
<reference evidence="7 8" key="1">
    <citation type="submission" date="2019-08" db="EMBL/GenBank/DDBJ databases">
        <authorList>
            <person name="Khan S.A."/>
            <person name="Jeon C.O."/>
            <person name="Jeong S.E."/>
        </authorList>
    </citation>
    <scope>NUCLEOTIDE SEQUENCE [LARGE SCALE GENOMIC DNA]</scope>
    <source>
        <strain evidence="8">IMCC1728</strain>
    </source>
</reference>
<comment type="subcellular location">
    <subcellularLocation>
        <location evidence="1">Membrane</location>
        <topology evidence="1">Single-pass membrane protein</topology>
    </subcellularLocation>
</comment>
<dbReference type="SUPFAM" id="SSF54523">
    <property type="entry name" value="Pili subunits"/>
    <property type="match status" value="1"/>
</dbReference>
<proteinExistence type="predicted"/>
<dbReference type="PRINTS" id="PR00885">
    <property type="entry name" value="BCTERIALGSPH"/>
</dbReference>
<evidence type="ECO:0000256" key="5">
    <source>
        <dbReference type="ARBA" id="ARBA00023136"/>
    </source>
</evidence>
<keyword evidence="3 6" id="KW-0812">Transmembrane</keyword>
<keyword evidence="4 6" id="KW-1133">Transmembrane helix</keyword>
<protein>
    <submittedName>
        <fullName evidence="7">Type II secretion system protein GspH</fullName>
    </submittedName>
</protein>
<gene>
    <name evidence="7" type="primary">gspH</name>
    <name evidence="7" type="ORF">FSC37_14600</name>
</gene>
<dbReference type="AlphaFoldDB" id="A0A5C6U1H5"/>
<dbReference type="Gene3D" id="3.30.700.10">
    <property type="entry name" value="Glycoprotein, Type 4 Pilin"/>
    <property type="match status" value="1"/>
</dbReference>
<evidence type="ECO:0000313" key="8">
    <source>
        <dbReference type="Proteomes" id="UP000321832"/>
    </source>
</evidence>
<evidence type="ECO:0000256" key="2">
    <source>
        <dbReference type="ARBA" id="ARBA00022481"/>
    </source>
</evidence>
<evidence type="ECO:0000256" key="4">
    <source>
        <dbReference type="ARBA" id="ARBA00022989"/>
    </source>
</evidence>
<feature type="transmembrane region" description="Helical" evidence="6">
    <location>
        <begin position="6"/>
        <end position="31"/>
    </location>
</feature>
<dbReference type="Proteomes" id="UP000321832">
    <property type="component" value="Unassembled WGS sequence"/>
</dbReference>
<dbReference type="GO" id="GO:0015628">
    <property type="term" value="P:protein secretion by the type II secretion system"/>
    <property type="evidence" value="ECO:0007669"/>
    <property type="project" value="InterPro"/>
</dbReference>
<dbReference type="InterPro" id="IPR002416">
    <property type="entry name" value="T2SS_protein-GspH"/>
</dbReference>
<dbReference type="InterPro" id="IPR045584">
    <property type="entry name" value="Pilin-like"/>
</dbReference>
<dbReference type="NCBIfam" id="TIGR02532">
    <property type="entry name" value="IV_pilin_GFxxxE"/>
    <property type="match status" value="1"/>
</dbReference>
<organism evidence="7 8">
    <name type="scientific">Piscinibacter aquaticus</name>
    <dbReference type="NCBI Taxonomy" id="392597"/>
    <lineage>
        <taxon>Bacteria</taxon>
        <taxon>Pseudomonadati</taxon>
        <taxon>Pseudomonadota</taxon>
        <taxon>Betaproteobacteria</taxon>
        <taxon>Burkholderiales</taxon>
        <taxon>Sphaerotilaceae</taxon>
        <taxon>Piscinibacter</taxon>
    </lineage>
</organism>
<comment type="caution">
    <text evidence="7">The sequence shown here is derived from an EMBL/GenBank/DDBJ whole genome shotgun (WGS) entry which is preliminary data.</text>
</comment>
<sequence>MRARQAGFTLIELLVVITLIAIASSVVTLAMRDPAATRLEQEAARLGALLEMARAESRAAGLQARWEPRSGSQDVPGFRFIGFPDSAQLPGNWLNPGVSADVPGARAVVLGPEPMIGAQRIVLRLDNQQLVLATDGLGPFAVIGNEAKP</sequence>
<dbReference type="Pfam" id="PF07963">
    <property type="entry name" value="N_methyl"/>
    <property type="match status" value="1"/>
</dbReference>
<evidence type="ECO:0000256" key="6">
    <source>
        <dbReference type="SAM" id="Phobius"/>
    </source>
</evidence>
<dbReference type="InterPro" id="IPR012902">
    <property type="entry name" value="N_methyl_site"/>
</dbReference>
<dbReference type="PROSITE" id="PS00409">
    <property type="entry name" value="PROKAR_NTER_METHYL"/>
    <property type="match status" value="1"/>
</dbReference>
<keyword evidence="8" id="KW-1185">Reference proteome</keyword>
<name>A0A5C6U1H5_9BURK</name>
<accession>A0A5C6U1H5</accession>
<keyword evidence="5 6" id="KW-0472">Membrane</keyword>
<evidence type="ECO:0000256" key="3">
    <source>
        <dbReference type="ARBA" id="ARBA00022692"/>
    </source>
</evidence>
<dbReference type="GO" id="GO:0016020">
    <property type="term" value="C:membrane"/>
    <property type="evidence" value="ECO:0007669"/>
    <property type="project" value="UniProtKB-SubCell"/>
</dbReference>
<keyword evidence="2" id="KW-0488">Methylation</keyword>
<dbReference type="EMBL" id="VOPW01000001">
    <property type="protein sequence ID" value="TXC66609.1"/>
    <property type="molecule type" value="Genomic_DNA"/>
</dbReference>
<evidence type="ECO:0000313" key="7">
    <source>
        <dbReference type="EMBL" id="TXC66609.1"/>
    </source>
</evidence>
<dbReference type="GO" id="GO:0015627">
    <property type="term" value="C:type II protein secretion system complex"/>
    <property type="evidence" value="ECO:0007669"/>
    <property type="project" value="InterPro"/>
</dbReference>